<gene>
    <name evidence="2" type="ORF">Aau02nite_83670</name>
</gene>
<dbReference type="RefSeq" id="WP_212994157.1">
    <property type="nucleotide sequence ID" value="NZ_BAABEA010000022.1"/>
</dbReference>
<keyword evidence="3" id="KW-1185">Reference proteome</keyword>
<organism evidence="2 3">
    <name type="scientific">Actinoplanes auranticolor</name>
    <dbReference type="NCBI Taxonomy" id="47988"/>
    <lineage>
        <taxon>Bacteria</taxon>
        <taxon>Bacillati</taxon>
        <taxon>Actinomycetota</taxon>
        <taxon>Actinomycetes</taxon>
        <taxon>Micromonosporales</taxon>
        <taxon>Micromonosporaceae</taxon>
        <taxon>Actinoplanes</taxon>
    </lineage>
</organism>
<reference evidence="2" key="1">
    <citation type="submission" date="2021-03" db="EMBL/GenBank/DDBJ databases">
        <title>Whole genome shotgun sequence of Actinoplanes auranticolor NBRC 12245.</title>
        <authorList>
            <person name="Komaki H."/>
            <person name="Tamura T."/>
        </authorList>
    </citation>
    <scope>NUCLEOTIDE SEQUENCE</scope>
    <source>
        <strain evidence="2">NBRC 12245</strain>
    </source>
</reference>
<evidence type="ECO:0000256" key="1">
    <source>
        <dbReference type="SAM" id="MobiDB-lite"/>
    </source>
</evidence>
<accession>A0A919SVZ0</accession>
<dbReference type="Proteomes" id="UP000681340">
    <property type="component" value="Unassembled WGS sequence"/>
</dbReference>
<sequence length="421" mass="44176">MTDTDIRTALEHATGDLRTPPDLLDRVRAGGQRRVVRRRTVLAAGLATIAAGSTAGVLAAGGDGGGATVASPLLDRPTRGDLKRDTAFLDRVRAAWREHLGGLSVRGEAHVAWAGLAPHTGRAAVVAQRVPEQVASPAGQISYGLTGFVEQTPDGLRVICLEEMLTGATNATAALIGPDRNVLMVLDDGRGIRYSPAVAYTADGKVSRTFTPLDFRTHDGVAFEAITTPTTTIRAALRADVPDARGDRSVGLANLSQLIGEAGGGAPVGPEPETRSLTGTDPQGTADDPWDITGRDGFDDRYGYRITPPPGTWFVRGIVADGRRFAVQTLTGTDDRIRLFLSLNTPEPVLRGFPDPAAPLPVQVRLPDGLGVVVAAPGRLRYRVAGGTWLPLDVDAALLPAAADEVEVITAGGRAVRVRLA</sequence>
<feature type="region of interest" description="Disordered" evidence="1">
    <location>
        <begin position="261"/>
        <end position="293"/>
    </location>
</feature>
<evidence type="ECO:0000313" key="2">
    <source>
        <dbReference type="EMBL" id="GIM79004.1"/>
    </source>
</evidence>
<proteinExistence type="predicted"/>
<dbReference type="AlphaFoldDB" id="A0A919SVZ0"/>
<dbReference type="EMBL" id="BOQL01000078">
    <property type="protein sequence ID" value="GIM79004.1"/>
    <property type="molecule type" value="Genomic_DNA"/>
</dbReference>
<protein>
    <submittedName>
        <fullName evidence="2">Uncharacterized protein</fullName>
    </submittedName>
</protein>
<name>A0A919SVZ0_9ACTN</name>
<evidence type="ECO:0000313" key="3">
    <source>
        <dbReference type="Proteomes" id="UP000681340"/>
    </source>
</evidence>
<comment type="caution">
    <text evidence="2">The sequence shown here is derived from an EMBL/GenBank/DDBJ whole genome shotgun (WGS) entry which is preliminary data.</text>
</comment>